<evidence type="ECO:0000313" key="9">
    <source>
        <dbReference type="EMBL" id="PII35541.1"/>
    </source>
</evidence>
<feature type="transmembrane region" description="Helical" evidence="7">
    <location>
        <begin position="309"/>
        <end position="328"/>
    </location>
</feature>
<evidence type="ECO:0000256" key="2">
    <source>
        <dbReference type="ARBA" id="ARBA00022475"/>
    </source>
</evidence>
<comment type="caution">
    <text evidence="9">The sequence shown here is derived from an EMBL/GenBank/DDBJ whole genome shotgun (WGS) entry which is preliminary data.</text>
</comment>
<keyword evidence="4 7" id="KW-1133">Transmembrane helix</keyword>
<evidence type="ECO:0000256" key="3">
    <source>
        <dbReference type="ARBA" id="ARBA00022692"/>
    </source>
</evidence>
<evidence type="ECO:0000256" key="4">
    <source>
        <dbReference type="ARBA" id="ARBA00022989"/>
    </source>
</evidence>
<evidence type="ECO:0000259" key="8">
    <source>
        <dbReference type="PROSITE" id="PS50850"/>
    </source>
</evidence>
<dbReference type="PANTHER" id="PTHR43124">
    <property type="entry name" value="PURINE EFFLUX PUMP PBUE"/>
    <property type="match status" value="1"/>
</dbReference>
<dbReference type="InterPro" id="IPR020846">
    <property type="entry name" value="MFS_dom"/>
</dbReference>
<sequence>MSAAPQQPPHNNIHTEASQTSTAAPPPRSQLLWAMLLSLLSAFALSQAFRTTTSVMATGLQQDFGLTAQSLGAFAGLFGLSFGVAQLLMGIGMDLYGLRRTVLLSFPLAIAGSALSAAAPNYGWLMVGQLLIGVGCSPAFLACTMFISRHFPMDRFAFLSGVGMGVGGLGLLFTGTPLAWLVQHFGWRSGFALLAVMSALSWLLIWWRVHEPARSGAQTAARESWGVAARRMAELFTLPHTLGIVLLAMACYASFLALRGLWLGPLLIHRYGFSLVESGNVALVVSMISLFSPAIFGRMDPGPGRRRRWLTNYSLLMGSLFMLMAFLHHGWTNVALIFAMGLLSGYSVLQYADVRASYPPEMTGRALSLFTMAMFLGVALVQWFTGWVAAWAEAWGVEPYKAVMISIAATLVGASTAFRFLPSSPLLRQASAA</sequence>
<evidence type="ECO:0000256" key="6">
    <source>
        <dbReference type="SAM" id="MobiDB-lite"/>
    </source>
</evidence>
<feature type="region of interest" description="Disordered" evidence="6">
    <location>
        <begin position="1"/>
        <end position="26"/>
    </location>
</feature>
<feature type="transmembrane region" description="Helical" evidence="7">
    <location>
        <begin position="235"/>
        <end position="258"/>
    </location>
</feature>
<feature type="transmembrane region" description="Helical" evidence="7">
    <location>
        <begin position="156"/>
        <end position="180"/>
    </location>
</feature>
<dbReference type="GO" id="GO:0022857">
    <property type="term" value="F:transmembrane transporter activity"/>
    <property type="evidence" value="ECO:0007669"/>
    <property type="project" value="InterPro"/>
</dbReference>
<feature type="transmembrane region" description="Helical" evidence="7">
    <location>
        <begin position="125"/>
        <end position="147"/>
    </location>
</feature>
<feature type="transmembrane region" description="Helical" evidence="7">
    <location>
        <begin position="31"/>
        <end position="49"/>
    </location>
</feature>
<feature type="transmembrane region" description="Helical" evidence="7">
    <location>
        <begin position="334"/>
        <end position="354"/>
    </location>
</feature>
<proteinExistence type="predicted"/>
<feature type="transmembrane region" description="Helical" evidence="7">
    <location>
        <begin position="186"/>
        <end position="207"/>
    </location>
</feature>
<gene>
    <name evidence="9" type="ORF">CTI11_13090</name>
</gene>
<feature type="transmembrane region" description="Helical" evidence="7">
    <location>
        <begin position="69"/>
        <end position="89"/>
    </location>
</feature>
<dbReference type="InterPro" id="IPR036259">
    <property type="entry name" value="MFS_trans_sf"/>
</dbReference>
<name>A0A2G7T6N1_9FLAO</name>
<feature type="transmembrane region" description="Helical" evidence="7">
    <location>
        <begin position="402"/>
        <end position="421"/>
    </location>
</feature>
<dbReference type="Pfam" id="PF07690">
    <property type="entry name" value="MFS_1"/>
    <property type="match status" value="1"/>
</dbReference>
<keyword evidence="2" id="KW-1003">Cell membrane</keyword>
<evidence type="ECO:0000256" key="7">
    <source>
        <dbReference type="SAM" id="Phobius"/>
    </source>
</evidence>
<dbReference type="EMBL" id="PEKC01000042">
    <property type="protein sequence ID" value="PII35541.1"/>
    <property type="molecule type" value="Genomic_DNA"/>
</dbReference>
<dbReference type="InterPro" id="IPR011701">
    <property type="entry name" value="MFS"/>
</dbReference>
<keyword evidence="3 7" id="KW-0812">Transmembrane</keyword>
<dbReference type="PROSITE" id="PS50850">
    <property type="entry name" value="MFS"/>
    <property type="match status" value="1"/>
</dbReference>
<keyword evidence="5 7" id="KW-0472">Membrane</keyword>
<evidence type="ECO:0000256" key="1">
    <source>
        <dbReference type="ARBA" id="ARBA00004651"/>
    </source>
</evidence>
<dbReference type="SUPFAM" id="SSF103473">
    <property type="entry name" value="MFS general substrate transporter"/>
    <property type="match status" value="1"/>
</dbReference>
<reference evidence="9" key="1">
    <citation type="submission" date="2017-10" db="EMBL/GenBank/DDBJ databases">
        <title>Chryseobacterium sp. B5 is a hydrocarbonoclastic and plant growth promoting bacterium.</title>
        <authorList>
            <person name="Thijs S."/>
            <person name="Gkorezis P."/>
            <person name="Van Hamme J."/>
        </authorList>
    </citation>
    <scope>NUCLEOTIDE SEQUENCE</scope>
    <source>
        <strain evidence="9">B5</strain>
    </source>
</reference>
<accession>A0A2G7T6N1</accession>
<dbReference type="AlphaFoldDB" id="A0A2G7T6N1"/>
<feature type="transmembrane region" description="Helical" evidence="7">
    <location>
        <begin position="278"/>
        <end position="297"/>
    </location>
</feature>
<organism evidence="9">
    <name type="scientific">Chryseobacterium sp. B5</name>
    <dbReference type="NCBI Taxonomy" id="2050562"/>
    <lineage>
        <taxon>Bacteria</taxon>
        <taxon>Pseudomonadati</taxon>
        <taxon>Bacteroidota</taxon>
        <taxon>Flavobacteriia</taxon>
        <taxon>Flavobacteriales</taxon>
        <taxon>Weeksellaceae</taxon>
        <taxon>Chryseobacterium group</taxon>
        <taxon>Chryseobacterium</taxon>
    </lineage>
</organism>
<dbReference type="InterPro" id="IPR050189">
    <property type="entry name" value="MFS_Efflux_Transporters"/>
</dbReference>
<dbReference type="GO" id="GO:0005886">
    <property type="term" value="C:plasma membrane"/>
    <property type="evidence" value="ECO:0007669"/>
    <property type="project" value="UniProtKB-SubCell"/>
</dbReference>
<feature type="compositionally biased region" description="Polar residues" evidence="6">
    <location>
        <begin position="9"/>
        <end position="23"/>
    </location>
</feature>
<evidence type="ECO:0000256" key="5">
    <source>
        <dbReference type="ARBA" id="ARBA00023136"/>
    </source>
</evidence>
<comment type="subcellular location">
    <subcellularLocation>
        <location evidence="1">Cell membrane</location>
        <topology evidence="1">Multi-pass membrane protein</topology>
    </subcellularLocation>
</comment>
<protein>
    <submittedName>
        <fullName evidence="9">MFS transporter</fullName>
    </submittedName>
</protein>
<feature type="transmembrane region" description="Helical" evidence="7">
    <location>
        <begin position="366"/>
        <end position="390"/>
    </location>
</feature>
<dbReference type="PANTHER" id="PTHR43124:SF3">
    <property type="entry name" value="CHLORAMPHENICOL EFFLUX PUMP RV0191"/>
    <property type="match status" value="1"/>
</dbReference>
<dbReference type="Gene3D" id="1.20.1250.20">
    <property type="entry name" value="MFS general substrate transporter like domains"/>
    <property type="match status" value="1"/>
</dbReference>
<feature type="domain" description="Major facilitator superfamily (MFS) profile" evidence="8">
    <location>
        <begin position="30"/>
        <end position="425"/>
    </location>
</feature>